<proteinExistence type="predicted"/>
<organism evidence="1 2">
    <name type="scientific">Pleurodeles waltl</name>
    <name type="common">Iberian ribbed newt</name>
    <dbReference type="NCBI Taxonomy" id="8319"/>
    <lineage>
        <taxon>Eukaryota</taxon>
        <taxon>Metazoa</taxon>
        <taxon>Chordata</taxon>
        <taxon>Craniata</taxon>
        <taxon>Vertebrata</taxon>
        <taxon>Euteleostomi</taxon>
        <taxon>Amphibia</taxon>
        <taxon>Batrachia</taxon>
        <taxon>Caudata</taxon>
        <taxon>Salamandroidea</taxon>
        <taxon>Salamandridae</taxon>
        <taxon>Pleurodelinae</taxon>
        <taxon>Pleurodeles</taxon>
    </lineage>
</organism>
<keyword evidence="2" id="KW-1185">Reference proteome</keyword>
<protein>
    <submittedName>
        <fullName evidence="1">Uncharacterized protein</fullName>
    </submittedName>
</protein>
<dbReference type="EMBL" id="JANPWB010000008">
    <property type="protein sequence ID" value="KAJ1159956.1"/>
    <property type="molecule type" value="Genomic_DNA"/>
</dbReference>
<evidence type="ECO:0000313" key="2">
    <source>
        <dbReference type="Proteomes" id="UP001066276"/>
    </source>
</evidence>
<comment type="caution">
    <text evidence="1">The sequence shown here is derived from an EMBL/GenBank/DDBJ whole genome shotgun (WGS) entry which is preliminary data.</text>
</comment>
<dbReference type="Proteomes" id="UP001066276">
    <property type="component" value="Chromosome 4_2"/>
</dbReference>
<sequence>MSVQQHLMALKKTTSYTLRNPVAIRKSREVYKRALLKRKQELLTKDWEDLEEAAALTDNKLFWEVVNRPVFTNYFFSGIECHINPKGWVDHFTAIFNSEDVLVTQRDVLGFVTPLVNEDWLAALVDYAADVKPIQGAATGKTIGRDGVPIDLFKYEIDL</sequence>
<dbReference type="AlphaFoldDB" id="A0AAV7S7S4"/>
<name>A0AAV7S7S4_PLEWA</name>
<gene>
    <name evidence="1" type="ORF">NDU88_000460</name>
</gene>
<evidence type="ECO:0000313" key="1">
    <source>
        <dbReference type="EMBL" id="KAJ1159956.1"/>
    </source>
</evidence>
<reference evidence="1" key="1">
    <citation type="journal article" date="2022" name="bioRxiv">
        <title>Sequencing and chromosome-scale assembly of the giantPleurodeles waltlgenome.</title>
        <authorList>
            <person name="Brown T."/>
            <person name="Elewa A."/>
            <person name="Iarovenko S."/>
            <person name="Subramanian E."/>
            <person name="Araus A.J."/>
            <person name="Petzold A."/>
            <person name="Susuki M."/>
            <person name="Suzuki K.-i.T."/>
            <person name="Hayashi T."/>
            <person name="Toyoda A."/>
            <person name="Oliveira C."/>
            <person name="Osipova E."/>
            <person name="Leigh N.D."/>
            <person name="Simon A."/>
            <person name="Yun M.H."/>
        </authorList>
    </citation>
    <scope>NUCLEOTIDE SEQUENCE</scope>
    <source>
        <strain evidence="1">20211129_DDA</strain>
        <tissue evidence="1">Liver</tissue>
    </source>
</reference>
<accession>A0AAV7S7S4</accession>